<dbReference type="Proteomes" id="UP001056383">
    <property type="component" value="Chromosome"/>
</dbReference>
<dbReference type="RefSeq" id="WP_255129684.1">
    <property type="nucleotide sequence ID" value="NZ_CP095474.1"/>
</dbReference>
<accession>A0ABY4TCX5</accession>
<dbReference type="Pfam" id="PF19561">
    <property type="entry name" value="DUF6083"/>
    <property type="match status" value="1"/>
</dbReference>
<reference evidence="2" key="1">
    <citation type="submission" date="2022-04" db="EMBL/GenBank/DDBJ databases">
        <title>Systematic whole-genome sequencing reveals an unexpected diversity among actinomycetoma pathogens and provides insights into their antibacterial susceptibilities.</title>
        <authorList>
            <person name="Watson A.K."/>
            <person name="Kepplinger B."/>
            <person name="Bakhiet S.M."/>
            <person name="Mhmoud N.A."/>
            <person name="Chapman J."/>
            <person name="Allenby N."/>
            <person name="Mickiewicz K."/>
            <person name="Goodfellow M."/>
            <person name="Fahal A.H."/>
            <person name="Errington J."/>
        </authorList>
    </citation>
    <scope>NUCLEOTIDE SEQUENCE</scope>
    <source>
        <strain evidence="2">SD 504</strain>
    </source>
</reference>
<evidence type="ECO:0000313" key="3">
    <source>
        <dbReference type="Proteomes" id="UP001056383"/>
    </source>
</evidence>
<dbReference type="InterPro" id="IPR045729">
    <property type="entry name" value="DUF6083"/>
</dbReference>
<name>A0ABY4TCX5_9ACTN</name>
<dbReference type="EMBL" id="CP095474">
    <property type="protein sequence ID" value="URN16804.1"/>
    <property type="molecule type" value="Genomic_DNA"/>
</dbReference>
<proteinExistence type="predicted"/>
<feature type="region of interest" description="Disordered" evidence="1">
    <location>
        <begin position="1"/>
        <end position="21"/>
    </location>
</feature>
<protein>
    <submittedName>
        <fullName evidence="2">DUF6083 domain-containing protein</fullName>
    </submittedName>
</protein>
<organism evidence="2 3">
    <name type="scientific">Streptomyces sudanensis</name>
    <dbReference type="NCBI Taxonomy" id="436397"/>
    <lineage>
        <taxon>Bacteria</taxon>
        <taxon>Bacillati</taxon>
        <taxon>Actinomycetota</taxon>
        <taxon>Actinomycetes</taxon>
        <taxon>Kitasatosporales</taxon>
        <taxon>Streptomycetaceae</taxon>
        <taxon>Streptomyces</taxon>
    </lineage>
</organism>
<keyword evidence="3" id="KW-1185">Reference proteome</keyword>
<sequence>MTGGALVETTTSAAPPGAGPARRAAPVCAACEAPGAQWSAPLMMPLCPACTRAGTGSADRDPVRLGDVLRVTEAALRASGRGPGRVPSPRTGSPMTCRHCGGRALWHRTVNDRWVAIEPGVRPVAGVPRGRRWYIAGDGTAVHLHGAAPVDTCRVSHFDVCPARIRG</sequence>
<evidence type="ECO:0000313" key="2">
    <source>
        <dbReference type="EMBL" id="URN16804.1"/>
    </source>
</evidence>
<gene>
    <name evidence="2" type="ORF">MW084_13660</name>
</gene>
<evidence type="ECO:0000256" key="1">
    <source>
        <dbReference type="SAM" id="MobiDB-lite"/>
    </source>
</evidence>